<dbReference type="GeneTree" id="ENSGT00390000000628"/>
<dbReference type="Pfam" id="PF05821">
    <property type="entry name" value="NDUF_B8"/>
    <property type="match status" value="1"/>
</dbReference>
<dbReference type="InterPro" id="IPR008699">
    <property type="entry name" value="NDUFB8"/>
</dbReference>
<dbReference type="PANTHER" id="PTHR12840">
    <property type="entry name" value="NADH-UBIQUINONE OXIDOREDUCTASE ASHI SUBUNIT"/>
    <property type="match status" value="1"/>
</dbReference>
<dbReference type="PANTHER" id="PTHR12840:SF1">
    <property type="entry name" value="NADH DEHYDROGENASE [UBIQUINONE] 1 BETA SUBCOMPLEX SUBUNIT 8, MITOCHONDRIAL"/>
    <property type="match status" value="1"/>
</dbReference>
<reference evidence="1" key="2">
    <citation type="submission" date="2025-08" db="UniProtKB">
        <authorList>
            <consortium name="Ensembl"/>
        </authorList>
    </citation>
    <scope>IDENTIFICATION</scope>
</reference>
<evidence type="ECO:0000313" key="1">
    <source>
        <dbReference type="Ensembl" id="ENSCSAVP00000018736.1"/>
    </source>
</evidence>
<evidence type="ECO:0000313" key="2">
    <source>
        <dbReference type="Proteomes" id="UP000007875"/>
    </source>
</evidence>
<dbReference type="eggNOG" id="KOG4040">
    <property type="taxonomic scope" value="Eukaryota"/>
</dbReference>
<dbReference type="HOGENOM" id="CLU_1204426_0_0_1"/>
<dbReference type="STRING" id="51511.ENSCSAVP00000018736"/>
<proteinExistence type="predicted"/>
<dbReference type="AlphaFoldDB" id="H2ZMC0"/>
<keyword evidence="2" id="KW-1185">Reference proteome</keyword>
<organism evidence="1 2">
    <name type="scientific">Ciona savignyi</name>
    <name type="common">Pacific transparent sea squirt</name>
    <dbReference type="NCBI Taxonomy" id="51511"/>
    <lineage>
        <taxon>Eukaryota</taxon>
        <taxon>Metazoa</taxon>
        <taxon>Chordata</taxon>
        <taxon>Tunicata</taxon>
        <taxon>Ascidiacea</taxon>
        <taxon>Phlebobranchia</taxon>
        <taxon>Cionidae</taxon>
        <taxon>Ciona</taxon>
    </lineage>
</organism>
<dbReference type="Proteomes" id="UP000007875">
    <property type="component" value="Unassembled WGS sequence"/>
</dbReference>
<dbReference type="GO" id="GO:0005739">
    <property type="term" value="C:mitochondrion"/>
    <property type="evidence" value="ECO:0007669"/>
    <property type="project" value="InterPro"/>
</dbReference>
<dbReference type="InParanoid" id="H2ZMC0"/>
<dbReference type="OMA" id="LIPEDYH"/>
<reference evidence="1" key="3">
    <citation type="submission" date="2025-09" db="UniProtKB">
        <authorList>
            <consortium name="Ensembl"/>
        </authorList>
    </citation>
    <scope>IDENTIFICATION</scope>
</reference>
<evidence type="ECO:0008006" key="3">
    <source>
        <dbReference type="Google" id="ProtNLM"/>
    </source>
</evidence>
<reference evidence="2" key="1">
    <citation type="submission" date="2003-08" db="EMBL/GenBank/DDBJ databases">
        <authorList>
            <person name="Birren B."/>
            <person name="Nusbaum C."/>
            <person name="Abebe A."/>
            <person name="Abouelleil A."/>
            <person name="Adekoya E."/>
            <person name="Ait-zahra M."/>
            <person name="Allen N."/>
            <person name="Allen T."/>
            <person name="An P."/>
            <person name="Anderson M."/>
            <person name="Anderson S."/>
            <person name="Arachchi H."/>
            <person name="Armbruster J."/>
            <person name="Bachantsang P."/>
            <person name="Baldwin J."/>
            <person name="Barry A."/>
            <person name="Bayul T."/>
            <person name="Blitshsteyn B."/>
            <person name="Bloom T."/>
            <person name="Blye J."/>
            <person name="Boguslavskiy L."/>
            <person name="Borowsky M."/>
            <person name="Boukhgalter B."/>
            <person name="Brunache A."/>
            <person name="Butler J."/>
            <person name="Calixte N."/>
            <person name="Calvo S."/>
            <person name="Camarata J."/>
            <person name="Campo K."/>
            <person name="Chang J."/>
            <person name="Cheshatsang Y."/>
            <person name="Citroen M."/>
            <person name="Collymore A."/>
            <person name="Considine T."/>
            <person name="Cook A."/>
            <person name="Cooke P."/>
            <person name="Corum B."/>
            <person name="Cuomo C."/>
            <person name="David R."/>
            <person name="Dawoe T."/>
            <person name="Degray S."/>
            <person name="Dodge S."/>
            <person name="Dooley K."/>
            <person name="Dorje P."/>
            <person name="Dorjee K."/>
            <person name="Dorris L."/>
            <person name="Duffey N."/>
            <person name="Dupes A."/>
            <person name="Elkins T."/>
            <person name="Engels R."/>
            <person name="Erickson J."/>
            <person name="Farina A."/>
            <person name="Faro S."/>
            <person name="Ferreira P."/>
            <person name="Fischer H."/>
            <person name="Fitzgerald M."/>
            <person name="Foley K."/>
            <person name="Gage D."/>
            <person name="Galagan J."/>
            <person name="Gearin G."/>
            <person name="Gnerre S."/>
            <person name="Gnirke A."/>
            <person name="Goyette A."/>
            <person name="Graham J."/>
            <person name="Grandbois E."/>
            <person name="Gyaltsen K."/>
            <person name="Hafez N."/>
            <person name="Hagopian D."/>
            <person name="Hagos B."/>
            <person name="Hall J."/>
            <person name="Hatcher B."/>
            <person name="Heller A."/>
            <person name="Higgins H."/>
            <person name="Honan T."/>
            <person name="Horn A."/>
            <person name="Houde N."/>
            <person name="Hughes L."/>
            <person name="Hulme W."/>
            <person name="Husby E."/>
            <person name="Iliev I."/>
            <person name="Jaffe D."/>
            <person name="Jones C."/>
            <person name="Kamal M."/>
            <person name="Kamat A."/>
            <person name="Kamvysselis M."/>
            <person name="Karlsson E."/>
            <person name="Kells C."/>
            <person name="Kieu A."/>
            <person name="Kisner P."/>
            <person name="Kodira C."/>
            <person name="Kulbokas E."/>
            <person name="Labutti K."/>
            <person name="Lama D."/>
            <person name="Landers T."/>
            <person name="Leger J."/>
            <person name="Levine S."/>
            <person name="Lewis D."/>
            <person name="Lewis T."/>
            <person name="Lindblad-toh K."/>
            <person name="Liu X."/>
            <person name="Lokyitsang T."/>
            <person name="Lokyitsang Y."/>
            <person name="Lucien O."/>
            <person name="Lui A."/>
            <person name="Ma L.J."/>
            <person name="Mabbitt R."/>
            <person name="Macdonald J."/>
            <person name="Maclean C."/>
            <person name="Major J."/>
            <person name="Manning J."/>
            <person name="Marabella R."/>
            <person name="Maru K."/>
            <person name="Matthews C."/>
            <person name="Mauceli E."/>
            <person name="Mccarthy M."/>
            <person name="Mcdonough S."/>
            <person name="Mcghee T."/>
            <person name="Meldrim J."/>
            <person name="Meneus L."/>
            <person name="Mesirov J."/>
            <person name="Mihalev A."/>
            <person name="Mihova T."/>
            <person name="Mikkelsen T."/>
            <person name="Mlenga V."/>
            <person name="Moru K."/>
            <person name="Mozes J."/>
            <person name="Mulrain L."/>
            <person name="Munson G."/>
            <person name="Naylor J."/>
            <person name="Newes C."/>
            <person name="Nguyen C."/>
            <person name="Nguyen N."/>
            <person name="Nguyen T."/>
            <person name="Nicol R."/>
            <person name="Nielsen C."/>
            <person name="Nizzari M."/>
            <person name="Norbu C."/>
            <person name="Norbu N."/>
            <person name="O'donnell P."/>
            <person name="Okoawo O."/>
            <person name="O'leary S."/>
            <person name="Omotosho B."/>
            <person name="O'neill K."/>
            <person name="Osman S."/>
            <person name="Parker S."/>
            <person name="Perrin D."/>
            <person name="Phunkhang P."/>
            <person name="Piqani B."/>
            <person name="Purcell S."/>
            <person name="Rachupka T."/>
            <person name="Ramasamy U."/>
            <person name="Rameau R."/>
            <person name="Ray V."/>
            <person name="Raymond C."/>
            <person name="Retta R."/>
            <person name="Richardson S."/>
            <person name="Rise C."/>
            <person name="Rodriguez J."/>
            <person name="Rogers J."/>
            <person name="Rogov P."/>
            <person name="Rutman M."/>
            <person name="Schupbach R."/>
            <person name="Seaman C."/>
            <person name="Settipalli S."/>
            <person name="Sharpe T."/>
            <person name="Sheridan J."/>
            <person name="Sherpa N."/>
            <person name="Shi J."/>
            <person name="Smirnov S."/>
            <person name="Smith C."/>
            <person name="Sougnez C."/>
            <person name="Spencer B."/>
            <person name="Stalker J."/>
            <person name="Stange-thomann N."/>
            <person name="Stavropoulos S."/>
            <person name="Stetson K."/>
            <person name="Stone C."/>
            <person name="Stone S."/>
            <person name="Stubbs M."/>
            <person name="Talamas J."/>
            <person name="Tchuinga P."/>
            <person name="Tenzing P."/>
            <person name="Tesfaye S."/>
            <person name="Theodore J."/>
            <person name="Thoulutsang Y."/>
            <person name="Topham K."/>
            <person name="Towey S."/>
            <person name="Tsamla T."/>
            <person name="Tsomo N."/>
            <person name="Vallee D."/>
            <person name="Vassiliev H."/>
            <person name="Venkataraman V."/>
            <person name="Vinson J."/>
            <person name="Vo A."/>
            <person name="Wade C."/>
            <person name="Wang S."/>
            <person name="Wangchuk T."/>
            <person name="Wangdi T."/>
            <person name="Whittaker C."/>
            <person name="Wilkinson J."/>
            <person name="Wu Y."/>
            <person name="Wyman D."/>
            <person name="Yadav S."/>
            <person name="Yang S."/>
            <person name="Yang X."/>
            <person name="Yeager S."/>
            <person name="Yee E."/>
            <person name="Young G."/>
            <person name="Zainoun J."/>
            <person name="Zembeck L."/>
            <person name="Zimmer A."/>
            <person name="Zody M."/>
            <person name="Lander E."/>
        </authorList>
    </citation>
    <scope>NUCLEOTIDE SEQUENCE [LARGE SCALE GENOMIC DNA]</scope>
</reference>
<name>H2ZMC0_CIOSA</name>
<protein>
    <recommendedName>
        <fullName evidence="3">NADH dehydrogenase [ubiquinone] 1 beta subcomplex subunit 8, mitochondrial</fullName>
    </recommendedName>
</protein>
<sequence>MSLLRASSSILRKVVGISKVQSCAPTLNVLSKRFYDPDPTPPVYDQSLIEGEDLICLLDSSEILSPEKKARLALKYGLIPEDYHPMNDHDFNLGDYPHLPAESVLERDPHYDWDDPFYRRNYGEPISVDVDLYSPLILDTRPLPHDPQQQYRVLFGALFSCFFLWWLGGKYRTNLPRGPKQYPEHYPSDEILHSWEWDSFEKRGLEPKLKERTPVTNYTLEKYKWNPAAH</sequence>
<dbReference type="FunCoup" id="H2ZMC0">
    <property type="interactions" value="136"/>
</dbReference>
<dbReference type="Ensembl" id="ENSCSAVT00000018941.1">
    <property type="protein sequence ID" value="ENSCSAVP00000018736.1"/>
    <property type="gene ID" value="ENSCSAVG00000011011.1"/>
</dbReference>
<accession>H2ZMC0</accession>